<evidence type="ECO:0000313" key="1">
    <source>
        <dbReference type="EMBL" id="EUJ19563.1"/>
    </source>
</evidence>
<sequence>MLLSSFTSSKHLKKKKRLIIDKVREINEKGSAYNLVGLVTKVSLRPNIMFCSQFVYKILQFAELEYFRDSAAKIKPTDFVERDYYRKLAFCYEIKFNETL</sequence>
<dbReference type="EMBL" id="AOCG01000006">
    <property type="protein sequence ID" value="EUJ19563.1"/>
    <property type="molecule type" value="Genomic_DNA"/>
</dbReference>
<dbReference type="PATRIC" id="fig|1265818.5.peg.1018"/>
<dbReference type="STRING" id="1265818.MAQA_05133"/>
<gene>
    <name evidence="1" type="ORF">MAQA_05133</name>
</gene>
<organism evidence="1 2">
    <name type="scientific">Listeria aquatica FSL S10-1188</name>
    <dbReference type="NCBI Taxonomy" id="1265818"/>
    <lineage>
        <taxon>Bacteria</taxon>
        <taxon>Bacillati</taxon>
        <taxon>Bacillota</taxon>
        <taxon>Bacilli</taxon>
        <taxon>Bacillales</taxon>
        <taxon>Listeriaceae</taxon>
        <taxon>Listeria</taxon>
    </lineage>
</organism>
<dbReference type="Gene3D" id="3.90.1720.10">
    <property type="entry name" value="endopeptidase domain like (from Nostoc punctiforme)"/>
    <property type="match status" value="1"/>
</dbReference>
<accession>W7BIH3</accession>
<proteinExistence type="predicted"/>
<protein>
    <submittedName>
        <fullName evidence="1">Uncharacterized protein</fullName>
    </submittedName>
</protein>
<keyword evidence="2" id="KW-1185">Reference proteome</keyword>
<evidence type="ECO:0000313" key="2">
    <source>
        <dbReference type="Proteomes" id="UP000019246"/>
    </source>
</evidence>
<dbReference type="AlphaFoldDB" id="W7BIH3"/>
<comment type="caution">
    <text evidence="1">The sequence shown here is derived from an EMBL/GenBank/DDBJ whole genome shotgun (WGS) entry which is preliminary data.</text>
</comment>
<name>W7BIH3_9LIST</name>
<reference evidence="1 2" key="1">
    <citation type="journal article" date="2014" name="Int. J. Syst. Evol. Microbiol.">
        <title>Listeria floridensis sp. nov., Listeria aquatica sp. nov., Listeria cornellensis sp. nov., Listeria riparia sp. nov. and Listeria grandensis sp. nov., from agricultural and natural environments.</title>
        <authorList>
            <person name="den Bakker H.C."/>
            <person name="Warchocki S."/>
            <person name="Wright E.M."/>
            <person name="Allred A.F."/>
            <person name="Ahlstrom C."/>
            <person name="Manuel C.S."/>
            <person name="Stasiewicz M.J."/>
            <person name="Burrell A."/>
            <person name="Roof S."/>
            <person name="Strawn L."/>
            <person name="Fortes E.D."/>
            <person name="Nightingale K.K."/>
            <person name="Kephart D."/>
            <person name="Wiedmann M."/>
        </authorList>
    </citation>
    <scope>NUCLEOTIDE SEQUENCE [LARGE SCALE GENOMIC DNA]</scope>
    <source>
        <strain evidence="1 2">FSL S10-1188</strain>
    </source>
</reference>
<dbReference type="Proteomes" id="UP000019246">
    <property type="component" value="Unassembled WGS sequence"/>
</dbReference>